<evidence type="ECO:0000313" key="6">
    <source>
        <dbReference type="EMBL" id="TCN26206.1"/>
    </source>
</evidence>
<sequence length="248" mass="28632">MMQFEEQVRKFEYKLSDTEDQIVEYIINHKAEAVTLSIQHLASILYTVPNTITRLSKKLGYDGFSHMKNSLKEELNEINAIPAEDSLVFNIHKTISLIDEEKLANVTKTIQEARRLLFFAVGDTAPYCEVMIKSLKVAGKHGEFYFHRHEMIYEINHLEKIDVLFLISLSGETRQVLEMAELAKQRGVTLISLTHFTKNALQSLTDLNLYCYSPEKRLNEYNVTDKTPVMLVLRALAEYYWEASNSCV</sequence>
<dbReference type="Gene3D" id="3.40.50.10490">
    <property type="entry name" value="Glucose-6-phosphate isomerase like protein, domain 1"/>
    <property type="match status" value="1"/>
</dbReference>
<name>A0A4R2BH76_9BACI</name>
<dbReference type="PANTHER" id="PTHR30514:SF1">
    <property type="entry name" value="HTH-TYPE TRANSCRIPTIONAL REGULATOR HEXR-RELATED"/>
    <property type="match status" value="1"/>
</dbReference>
<dbReference type="GO" id="GO:0003700">
    <property type="term" value="F:DNA-binding transcription factor activity"/>
    <property type="evidence" value="ECO:0007669"/>
    <property type="project" value="InterPro"/>
</dbReference>
<dbReference type="CDD" id="cd05013">
    <property type="entry name" value="SIS_RpiR"/>
    <property type="match status" value="1"/>
</dbReference>
<evidence type="ECO:0000313" key="7">
    <source>
        <dbReference type="Proteomes" id="UP000295689"/>
    </source>
</evidence>
<evidence type="ECO:0000256" key="3">
    <source>
        <dbReference type="ARBA" id="ARBA00023163"/>
    </source>
</evidence>
<dbReference type="InterPro" id="IPR000281">
    <property type="entry name" value="HTH_RpiR"/>
</dbReference>
<dbReference type="InterPro" id="IPR001347">
    <property type="entry name" value="SIS_dom"/>
</dbReference>
<proteinExistence type="predicted"/>
<dbReference type="Pfam" id="PF01380">
    <property type="entry name" value="SIS"/>
    <property type="match status" value="1"/>
</dbReference>
<dbReference type="SUPFAM" id="SSF46689">
    <property type="entry name" value="Homeodomain-like"/>
    <property type="match status" value="1"/>
</dbReference>
<feature type="domain" description="SIS" evidence="5">
    <location>
        <begin position="106"/>
        <end position="246"/>
    </location>
</feature>
<reference evidence="6 7" key="1">
    <citation type="journal article" date="2015" name="Stand. Genomic Sci.">
        <title>Genomic Encyclopedia of Bacterial and Archaeal Type Strains, Phase III: the genomes of soil and plant-associated and newly described type strains.</title>
        <authorList>
            <person name="Whitman W.B."/>
            <person name="Woyke T."/>
            <person name="Klenk H.P."/>
            <person name="Zhou Y."/>
            <person name="Lilburn T.G."/>
            <person name="Beck B.J."/>
            <person name="De Vos P."/>
            <person name="Vandamme P."/>
            <person name="Eisen J.A."/>
            <person name="Garrity G."/>
            <person name="Hugenholtz P."/>
            <person name="Kyrpides N.C."/>
        </authorList>
    </citation>
    <scope>NUCLEOTIDE SEQUENCE [LARGE SCALE GENOMIC DNA]</scope>
    <source>
        <strain evidence="6 7">CV53</strain>
    </source>
</reference>
<dbReference type="PROSITE" id="PS51464">
    <property type="entry name" value="SIS"/>
    <property type="match status" value="1"/>
</dbReference>
<keyword evidence="3" id="KW-0804">Transcription</keyword>
<evidence type="ECO:0000256" key="2">
    <source>
        <dbReference type="ARBA" id="ARBA00023125"/>
    </source>
</evidence>
<evidence type="ECO:0000256" key="1">
    <source>
        <dbReference type="ARBA" id="ARBA00023015"/>
    </source>
</evidence>
<dbReference type="Proteomes" id="UP000295689">
    <property type="component" value="Unassembled WGS sequence"/>
</dbReference>
<organism evidence="6 7">
    <name type="scientific">Mesobacillus foraminis</name>
    <dbReference type="NCBI Taxonomy" id="279826"/>
    <lineage>
        <taxon>Bacteria</taxon>
        <taxon>Bacillati</taxon>
        <taxon>Bacillota</taxon>
        <taxon>Bacilli</taxon>
        <taxon>Bacillales</taxon>
        <taxon>Bacillaceae</taxon>
        <taxon>Mesobacillus</taxon>
    </lineage>
</organism>
<dbReference type="InterPro" id="IPR035472">
    <property type="entry name" value="RpiR-like_SIS"/>
</dbReference>
<dbReference type="InterPro" id="IPR046348">
    <property type="entry name" value="SIS_dom_sf"/>
</dbReference>
<dbReference type="InterPro" id="IPR047640">
    <property type="entry name" value="RpiR-like"/>
</dbReference>
<dbReference type="InterPro" id="IPR036388">
    <property type="entry name" value="WH-like_DNA-bd_sf"/>
</dbReference>
<dbReference type="GO" id="GO:1901135">
    <property type="term" value="P:carbohydrate derivative metabolic process"/>
    <property type="evidence" value="ECO:0007669"/>
    <property type="project" value="InterPro"/>
</dbReference>
<keyword evidence="2" id="KW-0238">DNA-binding</keyword>
<dbReference type="GO" id="GO:0097367">
    <property type="term" value="F:carbohydrate derivative binding"/>
    <property type="evidence" value="ECO:0007669"/>
    <property type="project" value="InterPro"/>
</dbReference>
<dbReference type="EMBL" id="SLVV01000004">
    <property type="protein sequence ID" value="TCN26206.1"/>
    <property type="molecule type" value="Genomic_DNA"/>
</dbReference>
<protein>
    <submittedName>
        <fullName evidence="6">RpiR family transcriptional regulator</fullName>
    </submittedName>
</protein>
<evidence type="ECO:0000259" key="5">
    <source>
        <dbReference type="PROSITE" id="PS51464"/>
    </source>
</evidence>
<dbReference type="SUPFAM" id="SSF53697">
    <property type="entry name" value="SIS domain"/>
    <property type="match status" value="1"/>
</dbReference>
<dbReference type="PANTHER" id="PTHR30514">
    <property type="entry name" value="GLUCOKINASE"/>
    <property type="match status" value="1"/>
</dbReference>
<gene>
    <name evidence="6" type="ORF">EV146_104316</name>
</gene>
<dbReference type="Gene3D" id="1.10.10.10">
    <property type="entry name" value="Winged helix-like DNA-binding domain superfamily/Winged helix DNA-binding domain"/>
    <property type="match status" value="1"/>
</dbReference>
<dbReference type="GO" id="GO:0003677">
    <property type="term" value="F:DNA binding"/>
    <property type="evidence" value="ECO:0007669"/>
    <property type="project" value="UniProtKB-KW"/>
</dbReference>
<dbReference type="AlphaFoldDB" id="A0A4R2BH76"/>
<keyword evidence="7" id="KW-1185">Reference proteome</keyword>
<dbReference type="InterPro" id="IPR009057">
    <property type="entry name" value="Homeodomain-like_sf"/>
</dbReference>
<accession>A0A4R2BH76</accession>
<evidence type="ECO:0000259" key="4">
    <source>
        <dbReference type="PROSITE" id="PS51071"/>
    </source>
</evidence>
<dbReference type="RefSeq" id="WP_132004513.1">
    <property type="nucleotide sequence ID" value="NZ_JABUHM010000015.1"/>
</dbReference>
<keyword evidence="1" id="KW-0805">Transcription regulation</keyword>
<dbReference type="PROSITE" id="PS51071">
    <property type="entry name" value="HTH_RPIR"/>
    <property type="match status" value="1"/>
</dbReference>
<dbReference type="Pfam" id="PF01418">
    <property type="entry name" value="HTH_6"/>
    <property type="match status" value="1"/>
</dbReference>
<comment type="caution">
    <text evidence="6">The sequence shown here is derived from an EMBL/GenBank/DDBJ whole genome shotgun (WGS) entry which is preliminary data.</text>
</comment>
<feature type="domain" description="HTH rpiR-type" evidence="4">
    <location>
        <begin position="2"/>
        <end position="78"/>
    </location>
</feature>